<evidence type="ECO:0000313" key="1">
    <source>
        <dbReference type="EMBL" id="KNE67274.1"/>
    </source>
</evidence>
<evidence type="ECO:0000313" key="2">
    <source>
        <dbReference type="Proteomes" id="UP000054350"/>
    </source>
</evidence>
<dbReference type="InterPro" id="IPR032675">
    <property type="entry name" value="LRR_dom_sf"/>
</dbReference>
<reference evidence="2" key="2">
    <citation type="submission" date="2009-11" db="EMBL/GenBank/DDBJ databases">
        <title>The Genome Sequence of Allomyces macrogynus strain ATCC 38327.</title>
        <authorList>
            <consortium name="The Broad Institute Genome Sequencing Platform"/>
            <person name="Russ C."/>
            <person name="Cuomo C."/>
            <person name="Shea T."/>
            <person name="Young S.K."/>
            <person name="Zeng Q."/>
            <person name="Koehrsen M."/>
            <person name="Haas B."/>
            <person name="Borodovsky M."/>
            <person name="Guigo R."/>
            <person name="Alvarado L."/>
            <person name="Berlin A."/>
            <person name="Borenstein D."/>
            <person name="Chen Z."/>
            <person name="Engels R."/>
            <person name="Freedman E."/>
            <person name="Gellesch M."/>
            <person name="Goldberg J."/>
            <person name="Griggs A."/>
            <person name="Gujja S."/>
            <person name="Heiman D."/>
            <person name="Hepburn T."/>
            <person name="Howarth C."/>
            <person name="Jen D."/>
            <person name="Larson L."/>
            <person name="Lewis B."/>
            <person name="Mehta T."/>
            <person name="Park D."/>
            <person name="Pearson M."/>
            <person name="Roberts A."/>
            <person name="Saif S."/>
            <person name="Shenoy N."/>
            <person name="Sisk P."/>
            <person name="Stolte C."/>
            <person name="Sykes S."/>
            <person name="Walk T."/>
            <person name="White J."/>
            <person name="Yandava C."/>
            <person name="Burger G."/>
            <person name="Gray M.W."/>
            <person name="Holland P.W.H."/>
            <person name="King N."/>
            <person name="Lang F.B.F."/>
            <person name="Roger A.J."/>
            <person name="Ruiz-Trillo I."/>
            <person name="Lander E."/>
            <person name="Nusbaum C."/>
        </authorList>
    </citation>
    <scope>NUCLEOTIDE SEQUENCE [LARGE SCALE GENOMIC DNA]</scope>
    <source>
        <strain evidence="2">ATCC 38327</strain>
    </source>
</reference>
<name>A0A0L0SY58_ALLM3</name>
<dbReference type="AlphaFoldDB" id="A0A0L0SY58"/>
<dbReference type="Gene3D" id="3.80.10.10">
    <property type="entry name" value="Ribonuclease Inhibitor"/>
    <property type="match status" value="2"/>
</dbReference>
<organism evidence="1 2">
    <name type="scientific">Allomyces macrogynus (strain ATCC 38327)</name>
    <name type="common">Allomyces javanicus var. macrogynus</name>
    <dbReference type="NCBI Taxonomy" id="578462"/>
    <lineage>
        <taxon>Eukaryota</taxon>
        <taxon>Fungi</taxon>
        <taxon>Fungi incertae sedis</taxon>
        <taxon>Blastocladiomycota</taxon>
        <taxon>Blastocladiomycetes</taxon>
        <taxon>Blastocladiales</taxon>
        <taxon>Blastocladiaceae</taxon>
        <taxon>Allomyces</taxon>
    </lineage>
</organism>
<dbReference type="VEuPathDB" id="FungiDB:AMAG_12340"/>
<dbReference type="OrthoDB" id="10662344at2759"/>
<sequence length="611" mass="67252">MMFLKMQTRVGSWSEELPRPVGSRDEVQSICCHLSLHHICSCRARFADESSPTQQHFHYQHPVRRRSGASPTTLPAFCCNMLTSLPYHVLYRIAELLAAPVSQNRNAKPTSLNLALAAPVFYVPCMRAAIRLAEASPTNHTTFVGSDSIDADSWSEWIPGDIVVTGFDDDGHAVDEINWYLVLLPRRQDRTFLPYPNVNAQDGDVEEDENSDYGSNSCNDLIANDRNVAGGSIGLANQDSCALGRIHTGSDISRRWSLLRVPHTQICRYEVVQDYGYPIPSLCKSLMVYGTTPAVHLPASVVELILIEPEVPDVADASFMFSQLPCNVQHLLLFSVFNGNAAIVWGELFANFPPTLRRLHLANDGAGSIGEPTRSALAALLRRSPGLREFKLEWFTSCGLDAIVAALPRTGLQRLSFEITGALSADELARIASCLPAEVDRLQLQLHFYSQPEHGARSFGEHFSITVHDLDLAFDGAASSACRYMQLSGRLQRLKLTSQGLGDVPALIALLGRLPPSLEYLELIFWPLGGTSALPKLASCVLPRLKSLRLVSCGLKAHDFDVMIGKWPPTLRRLDLAGNDFDVRPNGLPQGLSKLICDVWGEVPLSGYQVM</sequence>
<proteinExistence type="predicted"/>
<dbReference type="SUPFAM" id="SSF52047">
    <property type="entry name" value="RNI-like"/>
    <property type="match status" value="1"/>
</dbReference>
<accession>A0A0L0SY58</accession>
<gene>
    <name evidence="1" type="ORF">AMAG_12340</name>
</gene>
<dbReference type="EMBL" id="GG745352">
    <property type="protein sequence ID" value="KNE67274.1"/>
    <property type="molecule type" value="Genomic_DNA"/>
</dbReference>
<dbReference type="STRING" id="578462.A0A0L0SY58"/>
<reference evidence="1 2" key="1">
    <citation type="submission" date="2009-11" db="EMBL/GenBank/DDBJ databases">
        <title>Annotation of Allomyces macrogynus ATCC 38327.</title>
        <authorList>
            <consortium name="The Broad Institute Genome Sequencing Platform"/>
            <person name="Russ C."/>
            <person name="Cuomo C."/>
            <person name="Burger G."/>
            <person name="Gray M.W."/>
            <person name="Holland P.W.H."/>
            <person name="King N."/>
            <person name="Lang F.B.F."/>
            <person name="Roger A.J."/>
            <person name="Ruiz-Trillo I."/>
            <person name="Young S.K."/>
            <person name="Zeng Q."/>
            <person name="Gargeya S."/>
            <person name="Fitzgerald M."/>
            <person name="Haas B."/>
            <person name="Abouelleil A."/>
            <person name="Alvarado L."/>
            <person name="Arachchi H.M."/>
            <person name="Berlin A."/>
            <person name="Chapman S.B."/>
            <person name="Gearin G."/>
            <person name="Goldberg J."/>
            <person name="Griggs A."/>
            <person name="Gujja S."/>
            <person name="Hansen M."/>
            <person name="Heiman D."/>
            <person name="Howarth C."/>
            <person name="Larimer J."/>
            <person name="Lui A."/>
            <person name="MacDonald P.J.P."/>
            <person name="McCowen C."/>
            <person name="Montmayeur A."/>
            <person name="Murphy C."/>
            <person name="Neiman D."/>
            <person name="Pearson M."/>
            <person name="Priest M."/>
            <person name="Roberts A."/>
            <person name="Saif S."/>
            <person name="Shea T."/>
            <person name="Sisk P."/>
            <person name="Stolte C."/>
            <person name="Sykes S."/>
            <person name="Wortman J."/>
            <person name="Nusbaum C."/>
            <person name="Birren B."/>
        </authorList>
    </citation>
    <scope>NUCLEOTIDE SEQUENCE [LARGE SCALE GENOMIC DNA]</scope>
    <source>
        <strain evidence="1 2">ATCC 38327</strain>
    </source>
</reference>
<keyword evidence="2" id="KW-1185">Reference proteome</keyword>
<dbReference type="Proteomes" id="UP000054350">
    <property type="component" value="Unassembled WGS sequence"/>
</dbReference>
<protein>
    <submittedName>
        <fullName evidence="1">Uncharacterized protein</fullName>
    </submittedName>
</protein>